<evidence type="ECO:0000313" key="5">
    <source>
        <dbReference type="Proteomes" id="UP000242913"/>
    </source>
</evidence>
<evidence type="ECO:0000259" key="3">
    <source>
        <dbReference type="Pfam" id="PF00772"/>
    </source>
</evidence>
<dbReference type="GO" id="GO:0003677">
    <property type="term" value="F:DNA binding"/>
    <property type="evidence" value="ECO:0007669"/>
    <property type="project" value="UniProtKB-KW"/>
</dbReference>
<gene>
    <name evidence="4" type="ORF">X798_07436</name>
</gene>
<accession>A0A238BLP8</accession>
<dbReference type="Pfam" id="PF00772">
    <property type="entry name" value="DnaB"/>
    <property type="match status" value="1"/>
</dbReference>
<feature type="domain" description="DNA helicase DnaB-like N-terminal" evidence="3">
    <location>
        <begin position="21"/>
        <end position="112"/>
    </location>
</feature>
<dbReference type="Proteomes" id="UP000242913">
    <property type="component" value="Unassembled WGS sequence"/>
</dbReference>
<reference evidence="4 5" key="1">
    <citation type="submission" date="2015-12" db="EMBL/GenBank/DDBJ databases">
        <title>Draft genome of the nematode, Onchocerca flexuosa.</title>
        <authorList>
            <person name="Mitreva M."/>
        </authorList>
    </citation>
    <scope>NUCLEOTIDE SEQUENCE [LARGE SCALE GENOMIC DNA]</scope>
    <source>
        <strain evidence="4">Red Deer</strain>
    </source>
</reference>
<dbReference type="OrthoDB" id="448835at2759"/>
<dbReference type="InterPro" id="IPR016136">
    <property type="entry name" value="DNA_helicase_N/primase_C"/>
</dbReference>
<protein>
    <recommendedName>
        <fullName evidence="3">DNA helicase DnaB-like N-terminal domain-containing protein</fullName>
    </recommendedName>
</protein>
<dbReference type="GO" id="GO:0006260">
    <property type="term" value="P:DNA replication"/>
    <property type="evidence" value="ECO:0007669"/>
    <property type="project" value="UniProtKB-KW"/>
</dbReference>
<sequence length="119" mass="13245">MSKSANFVYSRDIDKEICKLSNTLEAEQMLICAVTRDNKICNAVENVIVAGNLYDPSHQSILIQRSKIRKHGIVANELSLKMFFENDETFTKCGGVECLEKLAAKANIALDIHTRAGNN</sequence>
<name>A0A238BLP8_9BILA</name>
<dbReference type="InterPro" id="IPR036185">
    <property type="entry name" value="DNA_heli_DnaB-like_N_sf"/>
</dbReference>
<evidence type="ECO:0000313" key="4">
    <source>
        <dbReference type="EMBL" id="OZC05590.1"/>
    </source>
</evidence>
<dbReference type="GO" id="GO:0003678">
    <property type="term" value="F:DNA helicase activity"/>
    <property type="evidence" value="ECO:0007669"/>
    <property type="project" value="InterPro"/>
</dbReference>
<evidence type="ECO:0000256" key="2">
    <source>
        <dbReference type="ARBA" id="ARBA00023125"/>
    </source>
</evidence>
<dbReference type="Gene3D" id="1.10.860.10">
    <property type="entry name" value="DNAb Helicase, Chain A"/>
    <property type="match status" value="1"/>
</dbReference>
<keyword evidence="5" id="KW-1185">Reference proteome</keyword>
<dbReference type="EMBL" id="KZ270726">
    <property type="protein sequence ID" value="OZC05590.1"/>
    <property type="molecule type" value="Genomic_DNA"/>
</dbReference>
<keyword evidence="2" id="KW-0238">DNA-binding</keyword>
<dbReference type="GO" id="GO:0005524">
    <property type="term" value="F:ATP binding"/>
    <property type="evidence" value="ECO:0007669"/>
    <property type="project" value="InterPro"/>
</dbReference>
<dbReference type="AlphaFoldDB" id="A0A238BLP8"/>
<dbReference type="SUPFAM" id="SSF48024">
    <property type="entry name" value="N-terminal domain of DnaB helicase"/>
    <property type="match status" value="1"/>
</dbReference>
<proteinExistence type="predicted"/>
<keyword evidence="1" id="KW-0235">DNA replication</keyword>
<evidence type="ECO:0000256" key="1">
    <source>
        <dbReference type="ARBA" id="ARBA00022705"/>
    </source>
</evidence>
<dbReference type="InterPro" id="IPR007693">
    <property type="entry name" value="DNA_helicase_DnaB-like_N"/>
</dbReference>
<organism evidence="4 5">
    <name type="scientific">Onchocerca flexuosa</name>
    <dbReference type="NCBI Taxonomy" id="387005"/>
    <lineage>
        <taxon>Eukaryota</taxon>
        <taxon>Metazoa</taxon>
        <taxon>Ecdysozoa</taxon>
        <taxon>Nematoda</taxon>
        <taxon>Chromadorea</taxon>
        <taxon>Rhabditida</taxon>
        <taxon>Spirurina</taxon>
        <taxon>Spiruromorpha</taxon>
        <taxon>Filarioidea</taxon>
        <taxon>Onchocercidae</taxon>
        <taxon>Onchocerca</taxon>
    </lineage>
</organism>